<evidence type="ECO:0000256" key="1">
    <source>
        <dbReference type="SAM" id="Coils"/>
    </source>
</evidence>
<proteinExistence type="predicted"/>
<dbReference type="SUPFAM" id="SSF52540">
    <property type="entry name" value="P-loop containing nucleoside triphosphate hydrolases"/>
    <property type="match status" value="1"/>
</dbReference>
<name>A0A2X4RMP9_9CORY</name>
<gene>
    <name evidence="3" type="ORF">I6G51_06960</name>
    <name evidence="4" type="ORF">NCTC10288_01506</name>
</gene>
<dbReference type="GO" id="GO:0006302">
    <property type="term" value="P:double-strand break repair"/>
    <property type="evidence" value="ECO:0007669"/>
    <property type="project" value="InterPro"/>
</dbReference>
<evidence type="ECO:0000313" key="4">
    <source>
        <dbReference type="EMBL" id="SQI00198.1"/>
    </source>
</evidence>
<dbReference type="KEGG" id="cmin:NCTC10288_01506"/>
<dbReference type="Proteomes" id="UP000594905">
    <property type="component" value="Chromosome"/>
</dbReference>
<dbReference type="PANTHER" id="PTHR41259:SF1">
    <property type="entry name" value="DOUBLE-STRAND BREAK REPAIR RAD50 ATPASE, PUTATIVE-RELATED"/>
    <property type="match status" value="1"/>
</dbReference>
<feature type="coiled-coil region" evidence="1">
    <location>
        <begin position="196"/>
        <end position="254"/>
    </location>
</feature>
<feature type="coiled-coil region" evidence="1">
    <location>
        <begin position="654"/>
        <end position="705"/>
    </location>
</feature>
<dbReference type="STRING" id="38301.NX84_06120"/>
<dbReference type="AlphaFoldDB" id="A0A2X4RMP9"/>
<feature type="coiled-coil region" evidence="1">
    <location>
        <begin position="310"/>
        <end position="365"/>
    </location>
</feature>
<reference evidence="3 6" key="2">
    <citation type="submission" date="2020-12" db="EMBL/GenBank/DDBJ databases">
        <title>FDA dAtabase for Regulatory Grade micrObial Sequences (FDA-ARGOS): Supporting development and validation of Infectious Disease Dx tests.</title>
        <authorList>
            <person name="Sproer C."/>
            <person name="Gronow S."/>
            <person name="Severitt S."/>
            <person name="Schroder I."/>
            <person name="Tallon L."/>
            <person name="Sadzewicz L."/>
            <person name="Zhao X."/>
            <person name="Boylan J."/>
            <person name="Ott S."/>
            <person name="Bowen H."/>
            <person name="Vavikolanu K."/>
            <person name="Mehta A."/>
            <person name="Aluvathingal J."/>
            <person name="Nadendla S."/>
            <person name="Lowell S."/>
            <person name="Myers T."/>
            <person name="Yan Y."/>
            <person name="Sichtig H."/>
        </authorList>
    </citation>
    <scope>NUCLEOTIDE SEQUENCE [LARGE SCALE GENOMIC DNA]</scope>
    <source>
        <strain evidence="3 6">FDAARGOS_894</strain>
    </source>
</reference>
<sequence length="856" mass="92919">MMQLHSVELNNVRAVERLVVKDLPETGVVVIGGPNEAGKSTLVEAIDFVLTEKHTAGSKKIKALKPVGRDVAPEVTLEATVGPYRFRIHKRWLKKRASELQVLSPRPGQWTGAEADNELDRILSEHLDRALLDALFVRQDDQNEGIAAVGIPSLTAALEEETGSSAVAEDSELLTRIEAEYTQFYTAKTDKPAGEYKAVIAALEEAEDAHASAEAALRELDGVVERYEAAELKQSEAEAALPAAEEDCARLDAELVAARAAQEKVRVQEVAVTRAAEAVTRAQEDAERRKVLVEEHAHAVEAAERAATVLVQATERADAEAATRLKLEEERAEVQKRYDAVREERQRARRARQRAEHEALGARLETLGTLEETLAVRRRELAAAPAIANLGALVEAEREVSIQKRLRAAAAAKLYVTGSGEITVDGEPLALDSGEETPVELHDGTMVCIGEVTARYAAAAGESGVDGVEKAQAELVRLLDNAGCETVEVARAAHEKHEQLATSVDSASRELVAALGGDDLGELRARFEASAIEELETADENDDEPRELAVVEKEEEELRIQLDELDRALAPYRENKAGAALDVAQVRADEAESQRGLKAQAIAAAREQRSDDDVHAAIEKARTAQANEEAVLKEMSGVDVATAESLAQGARTHVESLKAAVSDANGEKRELTGRIEMYSGAAEALERATAELEMARERHAATERRAEAARYLRMLMLRHRDAARQRYAEPFVTALNGLARTVFGSDVDFHLSEELKVETRSRNGDTVDFEGLSGGAKEQLGILTRFAIAQLVSGDSVPIIIDDALGSTDSSRLQLMAALFTKAGKSSQVIVLTCMPQRYSWVGGRTELSMEKLKGL</sequence>
<dbReference type="OrthoDB" id="3177877at2"/>
<protein>
    <submittedName>
        <fullName evidence="3">AAA family ATPase</fullName>
    </submittedName>
    <submittedName>
        <fullName evidence="4">DNA repair ATPase</fullName>
    </submittedName>
</protein>
<keyword evidence="6" id="KW-1185">Reference proteome</keyword>
<dbReference type="EMBL" id="CP065689">
    <property type="protein sequence ID" value="QPS58693.1"/>
    <property type="molecule type" value="Genomic_DNA"/>
</dbReference>
<evidence type="ECO:0000313" key="5">
    <source>
        <dbReference type="Proteomes" id="UP000249264"/>
    </source>
</evidence>
<dbReference type="EMBL" id="LS483460">
    <property type="protein sequence ID" value="SQI00198.1"/>
    <property type="molecule type" value="Genomic_DNA"/>
</dbReference>
<evidence type="ECO:0000259" key="2">
    <source>
        <dbReference type="Pfam" id="PF13476"/>
    </source>
</evidence>
<feature type="domain" description="Rad50/SbcC-type AAA" evidence="2">
    <location>
        <begin position="6"/>
        <end position="247"/>
    </location>
</feature>
<dbReference type="GeneID" id="70783403"/>
<dbReference type="GO" id="GO:0016887">
    <property type="term" value="F:ATP hydrolysis activity"/>
    <property type="evidence" value="ECO:0007669"/>
    <property type="project" value="InterPro"/>
</dbReference>
<dbReference type="Pfam" id="PF13476">
    <property type="entry name" value="AAA_23"/>
    <property type="match status" value="1"/>
</dbReference>
<keyword evidence="1" id="KW-0175">Coiled coil</keyword>
<dbReference type="Gene3D" id="3.40.50.300">
    <property type="entry name" value="P-loop containing nucleotide triphosphate hydrolases"/>
    <property type="match status" value="2"/>
</dbReference>
<reference evidence="4 5" key="1">
    <citation type="submission" date="2018-06" db="EMBL/GenBank/DDBJ databases">
        <authorList>
            <consortium name="Pathogen Informatics"/>
            <person name="Doyle S."/>
        </authorList>
    </citation>
    <scope>NUCLEOTIDE SEQUENCE [LARGE SCALE GENOMIC DNA]</scope>
    <source>
        <strain evidence="4 5">NCTC10288</strain>
    </source>
</reference>
<dbReference type="PANTHER" id="PTHR41259">
    <property type="entry name" value="DOUBLE-STRAND BREAK REPAIR RAD50 ATPASE, PUTATIVE-RELATED"/>
    <property type="match status" value="1"/>
</dbReference>
<accession>A0A2X4RMP9</accession>
<evidence type="ECO:0000313" key="3">
    <source>
        <dbReference type="EMBL" id="QPS58693.1"/>
    </source>
</evidence>
<organism evidence="4 5">
    <name type="scientific">Corynebacterium minutissimum</name>
    <dbReference type="NCBI Taxonomy" id="38301"/>
    <lineage>
        <taxon>Bacteria</taxon>
        <taxon>Bacillati</taxon>
        <taxon>Actinomycetota</taxon>
        <taxon>Actinomycetes</taxon>
        <taxon>Mycobacteriales</taxon>
        <taxon>Corynebacteriaceae</taxon>
        <taxon>Corynebacterium</taxon>
    </lineage>
</organism>
<evidence type="ECO:0000313" key="6">
    <source>
        <dbReference type="Proteomes" id="UP000594905"/>
    </source>
</evidence>
<dbReference type="InterPro" id="IPR038729">
    <property type="entry name" value="Rad50/SbcC_AAA"/>
</dbReference>
<dbReference type="RefSeq" id="WP_039674920.1">
    <property type="nucleotide sequence ID" value="NZ_CP065689.1"/>
</dbReference>
<dbReference type="Proteomes" id="UP000249264">
    <property type="component" value="Chromosome 1"/>
</dbReference>
<dbReference type="InterPro" id="IPR027417">
    <property type="entry name" value="P-loop_NTPase"/>
</dbReference>